<dbReference type="OrthoDB" id="5424462at2759"/>
<dbReference type="PANTHER" id="PTHR34693">
    <property type="entry name" value="PROTEIN PAR32"/>
    <property type="match status" value="1"/>
</dbReference>
<dbReference type="InterPro" id="IPR053203">
    <property type="entry name" value="Cisplatin_resist-associated"/>
</dbReference>
<proteinExistence type="predicted"/>
<dbReference type="InterPro" id="IPR022024">
    <property type="entry name" value="DUF3602"/>
</dbReference>
<protein>
    <submittedName>
        <fullName evidence="2">Uncharacterized protein</fullName>
    </submittedName>
</protein>
<feature type="compositionally biased region" description="Basic and acidic residues" evidence="1">
    <location>
        <begin position="86"/>
        <end position="96"/>
    </location>
</feature>
<evidence type="ECO:0000313" key="2">
    <source>
        <dbReference type="EMBL" id="KAA8571499.1"/>
    </source>
</evidence>
<dbReference type="AlphaFoldDB" id="A0A5M9JTU8"/>
<dbReference type="Pfam" id="PF12223">
    <property type="entry name" value="DUF3602"/>
    <property type="match status" value="1"/>
</dbReference>
<feature type="region of interest" description="Disordered" evidence="1">
    <location>
        <begin position="19"/>
        <end position="138"/>
    </location>
</feature>
<sequence>MPTHYQVTEPHPHVAMASFMHSGRGGAGNTFKAPKTTDGSNARGPASLFSRGLPQTSSKFSSGRGGAGNILPSSKKAPFSFDEELERQSTREKKMSEGGLWHVGRGGAGNYACGRPSSERKNSTSSEDSDGSIRSVRSGGFLGQLERWVSNSSTRSS</sequence>
<evidence type="ECO:0000313" key="3">
    <source>
        <dbReference type="Proteomes" id="UP000322873"/>
    </source>
</evidence>
<gene>
    <name evidence="2" type="ORF">EYC84_001499</name>
</gene>
<organism evidence="2 3">
    <name type="scientific">Monilinia fructicola</name>
    <name type="common">Brown rot fungus</name>
    <name type="synonym">Ciboria fructicola</name>
    <dbReference type="NCBI Taxonomy" id="38448"/>
    <lineage>
        <taxon>Eukaryota</taxon>
        <taxon>Fungi</taxon>
        <taxon>Dikarya</taxon>
        <taxon>Ascomycota</taxon>
        <taxon>Pezizomycotina</taxon>
        <taxon>Leotiomycetes</taxon>
        <taxon>Helotiales</taxon>
        <taxon>Sclerotiniaceae</taxon>
        <taxon>Monilinia</taxon>
    </lineage>
</organism>
<name>A0A5M9JTU8_MONFR</name>
<dbReference type="EMBL" id="VICG01000005">
    <property type="protein sequence ID" value="KAA8571499.1"/>
    <property type="molecule type" value="Genomic_DNA"/>
</dbReference>
<dbReference type="PANTHER" id="PTHR34693:SF2">
    <property type="entry name" value="DUF3602 DOMAIN-CONTAINING PROTEIN"/>
    <property type="match status" value="1"/>
</dbReference>
<evidence type="ECO:0000256" key="1">
    <source>
        <dbReference type="SAM" id="MobiDB-lite"/>
    </source>
</evidence>
<accession>A0A5M9JTU8</accession>
<dbReference type="Proteomes" id="UP000322873">
    <property type="component" value="Unassembled WGS sequence"/>
</dbReference>
<comment type="caution">
    <text evidence="2">The sequence shown here is derived from an EMBL/GenBank/DDBJ whole genome shotgun (WGS) entry which is preliminary data.</text>
</comment>
<dbReference type="VEuPathDB" id="FungiDB:MFRU_026g01080"/>
<reference evidence="2 3" key="1">
    <citation type="submission" date="2019-06" db="EMBL/GenBank/DDBJ databases">
        <title>Genome Sequence of the Brown Rot Fungal Pathogen Monilinia fructicola.</title>
        <authorList>
            <person name="De Miccolis Angelini R.M."/>
            <person name="Landi L."/>
            <person name="Abate D."/>
            <person name="Pollastro S."/>
            <person name="Romanazzi G."/>
            <person name="Faretra F."/>
        </authorList>
    </citation>
    <scope>NUCLEOTIDE SEQUENCE [LARGE SCALE GENOMIC DNA]</scope>
    <source>
        <strain evidence="2 3">Mfrc123</strain>
    </source>
</reference>
<keyword evidence="3" id="KW-1185">Reference proteome</keyword>